<dbReference type="Pfam" id="PF00717">
    <property type="entry name" value="Peptidase_S24"/>
    <property type="match status" value="1"/>
</dbReference>
<dbReference type="CDD" id="cd06529">
    <property type="entry name" value="S24_LexA-like"/>
    <property type="match status" value="1"/>
</dbReference>
<dbReference type="InterPro" id="IPR015927">
    <property type="entry name" value="Peptidase_S24_S26A/B/C"/>
</dbReference>
<dbReference type="SUPFAM" id="SSF51306">
    <property type="entry name" value="LexA/Signal peptidase"/>
    <property type="match status" value="1"/>
</dbReference>
<sequence>MLAIAHMAKAARMCDIANMDETAGNPALYDALMALKPADLTENGWTVKAGVNRSFFQDLRRGKTPRTDTLERVVGAIGLTMAQFHALQSGAQPVPMSAFQTPQSDYRPAPADLFASVPRAQGEVPDLPVLGTAEGADEPVDGNGHPHMIESMLLAVTDQIEQRIRPAALKNRKDVYCLYITGQSMDPRFEPGELVYVDARRPAAIGDYVIVQMRGEEDNQDNVVRVMVKRLVKRGPDYFEFQQFNPPLTFRYPKNMVMRLHRIMRTDELG</sequence>
<dbReference type="Proteomes" id="UP000263833">
    <property type="component" value="Unassembled WGS sequence"/>
</dbReference>
<comment type="caution">
    <text evidence="2">The sequence shown here is derived from an EMBL/GenBank/DDBJ whole genome shotgun (WGS) entry which is preliminary data.</text>
</comment>
<dbReference type="PROSITE" id="PS50943">
    <property type="entry name" value="HTH_CROC1"/>
    <property type="match status" value="1"/>
</dbReference>
<feature type="domain" description="HTH cro/C1-type" evidence="1">
    <location>
        <begin position="48"/>
        <end position="84"/>
    </location>
</feature>
<evidence type="ECO:0000259" key="1">
    <source>
        <dbReference type="PROSITE" id="PS50943"/>
    </source>
</evidence>
<dbReference type="EMBL" id="QRGP01000001">
    <property type="protein sequence ID" value="RDV06400.1"/>
    <property type="molecule type" value="Genomic_DNA"/>
</dbReference>
<evidence type="ECO:0000313" key="2">
    <source>
        <dbReference type="EMBL" id="RDV06400.1"/>
    </source>
</evidence>
<proteinExistence type="predicted"/>
<name>A0A371BFQ0_9SPHN</name>
<evidence type="ECO:0000313" key="3">
    <source>
        <dbReference type="Proteomes" id="UP000263833"/>
    </source>
</evidence>
<accession>A0A371BFQ0</accession>
<reference evidence="3" key="1">
    <citation type="submission" date="2018-08" db="EMBL/GenBank/DDBJ databases">
        <authorList>
            <person name="Kim S.-J."/>
            <person name="Jung G.-Y."/>
        </authorList>
    </citation>
    <scope>NUCLEOTIDE SEQUENCE [LARGE SCALE GENOMIC DNA]</scope>
    <source>
        <strain evidence="3">GY_G</strain>
    </source>
</reference>
<keyword evidence="3" id="KW-1185">Reference proteome</keyword>
<dbReference type="InterPro" id="IPR039418">
    <property type="entry name" value="LexA-like"/>
</dbReference>
<gene>
    <name evidence="2" type="ORF">DXH95_02955</name>
</gene>
<organism evidence="2 3">
    <name type="scientific">Sphingorhabdus pulchriflava</name>
    <dbReference type="NCBI Taxonomy" id="2292257"/>
    <lineage>
        <taxon>Bacteria</taxon>
        <taxon>Pseudomonadati</taxon>
        <taxon>Pseudomonadota</taxon>
        <taxon>Alphaproteobacteria</taxon>
        <taxon>Sphingomonadales</taxon>
        <taxon>Sphingomonadaceae</taxon>
        <taxon>Sphingorhabdus</taxon>
    </lineage>
</organism>
<dbReference type="OrthoDB" id="528805at2"/>
<protein>
    <submittedName>
        <fullName evidence="2">LexA family transcriptional regulator</fullName>
    </submittedName>
</protein>
<dbReference type="InterPro" id="IPR001387">
    <property type="entry name" value="Cro/C1-type_HTH"/>
</dbReference>
<dbReference type="InterPro" id="IPR036286">
    <property type="entry name" value="LexA/Signal_pep-like_sf"/>
</dbReference>
<dbReference type="AlphaFoldDB" id="A0A371BFQ0"/>
<dbReference type="Gene3D" id="2.10.109.10">
    <property type="entry name" value="Umud Fragment, subunit A"/>
    <property type="match status" value="1"/>
</dbReference>